<feature type="domain" description="cGAS/DncV-like nucleotidyltransferase C-terminal helical" evidence="5">
    <location>
        <begin position="233"/>
        <end position="339"/>
    </location>
</feature>
<keyword evidence="4" id="KW-0051">Antiviral defense</keyword>
<evidence type="ECO:0000256" key="2">
    <source>
        <dbReference type="ARBA" id="ARBA00022695"/>
    </source>
</evidence>
<reference evidence="6 7" key="1">
    <citation type="submission" date="2019-09" db="EMBL/GenBank/DDBJ databases">
        <title>Pararcticibacter amylolyticus gen. nov., sp. nov., isolated from a rottenly hemp rope, and reclassification of Pedobacter tournemirensis as Pararcticibacter tournemirensis comb. nov.</title>
        <authorList>
            <person name="Cai Y."/>
        </authorList>
    </citation>
    <scope>NUCLEOTIDE SEQUENCE [LARGE SCALE GENOMIC DNA]</scope>
    <source>
        <strain evidence="6 7">TF5-37.2-LB10</strain>
    </source>
</reference>
<evidence type="ECO:0000313" key="7">
    <source>
        <dbReference type="Proteomes" id="UP000322918"/>
    </source>
</evidence>
<dbReference type="RefSeq" id="WP_141813386.1">
    <property type="nucleotide sequence ID" value="NZ_VFPL01000001.1"/>
</dbReference>
<keyword evidence="2" id="KW-0548">Nucleotidyltransferase</keyword>
<gene>
    <name evidence="6" type="ORF">F1649_22415</name>
</gene>
<protein>
    <recommendedName>
        <fullName evidence="5">cGAS/DncV-like nucleotidyltransferase C-terminal helical domain-containing protein</fullName>
    </recommendedName>
</protein>
<dbReference type="Pfam" id="PF26305">
    <property type="entry name" value="CD_NTase_C"/>
    <property type="match status" value="1"/>
</dbReference>
<organism evidence="6 7">
    <name type="scientific">Arcticibacter tournemirensis</name>
    <dbReference type="NCBI Taxonomy" id="699437"/>
    <lineage>
        <taxon>Bacteria</taxon>
        <taxon>Pseudomonadati</taxon>
        <taxon>Bacteroidota</taxon>
        <taxon>Sphingobacteriia</taxon>
        <taxon>Sphingobacteriales</taxon>
        <taxon>Sphingobacteriaceae</taxon>
        <taxon>Arcticibacter</taxon>
    </lineage>
</organism>
<evidence type="ECO:0000313" key="6">
    <source>
        <dbReference type="EMBL" id="KAA8474031.1"/>
    </source>
</evidence>
<evidence type="ECO:0000256" key="3">
    <source>
        <dbReference type="ARBA" id="ARBA00022741"/>
    </source>
</evidence>
<proteinExistence type="predicted"/>
<keyword evidence="1" id="KW-0808">Transferase</keyword>
<dbReference type="Proteomes" id="UP000322918">
    <property type="component" value="Unassembled WGS sequence"/>
</dbReference>
<keyword evidence="7" id="KW-1185">Reference proteome</keyword>
<dbReference type="OrthoDB" id="1082574at2"/>
<dbReference type="EMBL" id="VWNE01000067">
    <property type="protein sequence ID" value="KAA8474031.1"/>
    <property type="molecule type" value="Genomic_DNA"/>
</dbReference>
<keyword evidence="3" id="KW-0547">Nucleotide-binding</keyword>
<evidence type="ECO:0000256" key="4">
    <source>
        <dbReference type="ARBA" id="ARBA00023118"/>
    </source>
</evidence>
<dbReference type="InterPro" id="IPR058909">
    <property type="entry name" value="CD_NTase_C"/>
</dbReference>
<sequence>MNHNYRQLTENIRSRINPENIILSKTYRDDLSGISYSDALVFIRTAMKAVEPEYTLKSKQAGERVKDHLSDLQRVSFEYQGSVMTNTHIKGYSDIDLLTISDKFYQPDRIGINQLLESSEQVTRLSTSSISKLKNEISAPFYQGNAEDDLRALRMECENTLETVYSVCDKTKPKSIKIKNLNLNRDVDIVIANWYDDITSIINDKQMYRGIQVYNKETHSRGKADFPFLSIKRINERGDETNGRIKKMIRFIKNIKSLSTKNIELSSFDINAICYDISVDKYRYSTYLQLVPILYHQIKSLCEDKNHSDNLVSVDGRERIFRNNNAKLENLKLVLTEFISLIADMPANSLS</sequence>
<dbReference type="AlphaFoldDB" id="A0A5M9GJT0"/>
<comment type="caution">
    <text evidence="6">The sequence shown here is derived from an EMBL/GenBank/DDBJ whole genome shotgun (WGS) entry which is preliminary data.</text>
</comment>
<accession>A0A5M9GJT0</accession>
<evidence type="ECO:0000256" key="1">
    <source>
        <dbReference type="ARBA" id="ARBA00022679"/>
    </source>
</evidence>
<name>A0A5M9GJT0_9SPHI</name>
<evidence type="ECO:0000259" key="5">
    <source>
        <dbReference type="Pfam" id="PF26305"/>
    </source>
</evidence>